<feature type="transmembrane region" description="Helical" evidence="1">
    <location>
        <begin position="64"/>
        <end position="84"/>
    </location>
</feature>
<name>A0A8D8QVT3_9HEMI</name>
<keyword evidence="1" id="KW-0812">Transmembrane</keyword>
<feature type="transmembrane region" description="Helical" evidence="1">
    <location>
        <begin position="32"/>
        <end position="58"/>
    </location>
</feature>
<dbReference type="EMBL" id="HBUF01106610">
    <property type="protein sequence ID" value="CAG6639324.1"/>
    <property type="molecule type" value="Transcribed_RNA"/>
</dbReference>
<keyword evidence="1" id="KW-0472">Membrane</keyword>
<evidence type="ECO:0000313" key="2">
    <source>
        <dbReference type="EMBL" id="CAG6639324.1"/>
    </source>
</evidence>
<organism evidence="2">
    <name type="scientific">Cacopsylla melanoneura</name>
    <dbReference type="NCBI Taxonomy" id="428564"/>
    <lineage>
        <taxon>Eukaryota</taxon>
        <taxon>Metazoa</taxon>
        <taxon>Ecdysozoa</taxon>
        <taxon>Arthropoda</taxon>
        <taxon>Hexapoda</taxon>
        <taxon>Insecta</taxon>
        <taxon>Pterygota</taxon>
        <taxon>Neoptera</taxon>
        <taxon>Paraneoptera</taxon>
        <taxon>Hemiptera</taxon>
        <taxon>Sternorrhyncha</taxon>
        <taxon>Psylloidea</taxon>
        <taxon>Psyllidae</taxon>
        <taxon>Psyllinae</taxon>
        <taxon>Cacopsylla</taxon>
    </lineage>
</organism>
<proteinExistence type="predicted"/>
<protein>
    <submittedName>
        <fullName evidence="2">Uncharacterized protein</fullName>
    </submittedName>
</protein>
<evidence type="ECO:0000256" key="1">
    <source>
        <dbReference type="SAM" id="Phobius"/>
    </source>
</evidence>
<dbReference type="AlphaFoldDB" id="A0A8D8QVT3"/>
<sequence>MSPVGKEDKICLTDVLSVCRLAILLQNVEKSIIIVAFFAVPLVGTIVPYALCSLVYLPPHSSHSLLRVLLLLRLSINIYLLLLLGKKRLVVRLVLRRTCVLLVQLRCTYRQQLSML</sequence>
<dbReference type="EMBL" id="HBUF01106607">
    <property type="protein sequence ID" value="CAG6639320.1"/>
    <property type="molecule type" value="Transcribed_RNA"/>
</dbReference>
<keyword evidence="1" id="KW-1133">Transmembrane helix</keyword>
<reference evidence="2" key="1">
    <citation type="submission" date="2021-05" db="EMBL/GenBank/DDBJ databases">
        <authorList>
            <person name="Alioto T."/>
            <person name="Alioto T."/>
            <person name="Gomez Garrido J."/>
        </authorList>
    </citation>
    <scope>NUCLEOTIDE SEQUENCE</scope>
</reference>
<accession>A0A8D8QVT3</accession>